<dbReference type="RefSeq" id="YP_010002466.1">
    <property type="nucleotide sequence ID" value="NC_053244.1"/>
</dbReference>
<evidence type="ECO:0000313" key="3">
    <source>
        <dbReference type="Proteomes" id="UP000425543"/>
    </source>
</evidence>
<evidence type="ECO:0008006" key="4">
    <source>
        <dbReference type="Google" id="ProtNLM"/>
    </source>
</evidence>
<evidence type="ECO:0000313" key="2">
    <source>
        <dbReference type="EMBL" id="QGJ93632.1"/>
    </source>
</evidence>
<dbReference type="Proteomes" id="UP000425543">
    <property type="component" value="Segment"/>
</dbReference>
<reference evidence="2 3" key="1">
    <citation type="submission" date="2019-10" db="EMBL/GenBank/DDBJ databases">
        <authorList>
            <person name="Hernandez-Flores M.J."/>
            <person name="Aleman-Lozada M."/>
            <person name="Aponte-Olivieri F."/>
            <person name="Cruz-Velazquez M.A."/>
            <person name="Diaz-Melendez B.J."/>
            <person name="Jana-Martinez N.E."/>
            <person name="Medina-Santiago V."/>
            <person name="Mercado-Mulero C."/>
            <person name="Herrera-DelValle R.J."/>
            <person name="Ocasio-Caldero C.E."/>
            <person name="Silva-Martinez J.O."/>
            <person name="Fernandez-Martinez M."/>
            <person name="Vazquez E."/>
            <person name="Rubin M.R."/>
            <person name="Fryberger R.B."/>
            <person name="Garlena R.A."/>
            <person name="Russell D.A."/>
            <person name="Pope W.H."/>
            <person name="Jacobs-Sera D."/>
            <person name="Hatfull G.F."/>
        </authorList>
    </citation>
    <scope>NUCLEOTIDE SEQUENCE [LARGE SCALE GENOMIC DNA]</scope>
</reference>
<protein>
    <recommendedName>
        <fullName evidence="4">DNA binding protein</fullName>
    </recommendedName>
</protein>
<organism evidence="2 3">
    <name type="scientific">Gordonia phage MelBins</name>
    <dbReference type="NCBI Taxonomy" id="2656540"/>
    <lineage>
        <taxon>Viruses</taxon>
        <taxon>Duplodnaviria</taxon>
        <taxon>Heunggongvirae</taxon>
        <taxon>Uroviricota</taxon>
        <taxon>Caudoviricetes</taxon>
        <taxon>Stackebrandtviridae</taxon>
        <taxon>Schenleyvirinae</taxon>
        <taxon>Leonardvirus</taxon>
        <taxon>Leonardvirus melbins</taxon>
    </lineage>
</organism>
<keyword evidence="3" id="KW-1185">Reference proteome</keyword>
<gene>
    <name evidence="2" type="primary">78</name>
    <name evidence="2" type="ORF">SEA_MELBINS_78</name>
</gene>
<name>A0A649VNX2_9CAUD</name>
<sequence>MPPRRRKAAARPLGKACTVCGLPVIVAPGDWHASCAKRCTVCHDPVLSTDPGNDPTVHEKCAQKRKATR</sequence>
<proteinExistence type="predicted"/>
<evidence type="ECO:0000256" key="1">
    <source>
        <dbReference type="SAM" id="MobiDB-lite"/>
    </source>
</evidence>
<dbReference type="KEGG" id="vg:63027016"/>
<feature type="region of interest" description="Disordered" evidence="1">
    <location>
        <begin position="49"/>
        <end position="69"/>
    </location>
</feature>
<accession>A0A649VNX2</accession>
<dbReference type="GeneID" id="63027016"/>
<dbReference type="EMBL" id="MN586028">
    <property type="protein sequence ID" value="QGJ93632.1"/>
    <property type="molecule type" value="Genomic_DNA"/>
</dbReference>